<keyword evidence="7 11" id="KW-0863">Zinc-finger</keyword>
<evidence type="ECO:0000256" key="2">
    <source>
        <dbReference type="ARBA" id="ARBA00004906"/>
    </source>
</evidence>
<comment type="catalytic activity">
    <reaction evidence="1">
        <text>S-ubiquitinyl-[E2 ubiquitin-conjugating enzyme]-L-cysteine + [acceptor protein]-L-lysine = [E2 ubiquitin-conjugating enzyme]-L-cysteine + N(6)-ubiquitinyl-[acceptor protein]-L-lysine.</text>
        <dbReference type="EC" id="2.3.2.27"/>
    </reaction>
</comment>
<dbReference type="GO" id="GO:0008270">
    <property type="term" value="F:zinc ion binding"/>
    <property type="evidence" value="ECO:0007669"/>
    <property type="project" value="UniProtKB-KW"/>
</dbReference>
<evidence type="ECO:0000313" key="15">
    <source>
        <dbReference type="Proteomes" id="UP001341281"/>
    </source>
</evidence>
<dbReference type="PROSITE" id="PS51081">
    <property type="entry name" value="ZF_SIAH"/>
    <property type="match status" value="1"/>
</dbReference>
<dbReference type="Pfam" id="PF21362">
    <property type="entry name" value="Sina_RING"/>
    <property type="match status" value="1"/>
</dbReference>
<comment type="similarity">
    <text evidence="3">Belongs to the SINA (Seven in absentia) family.</text>
</comment>
<keyword evidence="5" id="KW-0808">Transferase</keyword>
<feature type="region of interest" description="Disordered" evidence="12">
    <location>
        <begin position="227"/>
        <end position="248"/>
    </location>
</feature>
<comment type="function">
    <text evidence="10">E3 ubiquitin-protein ligase that mediates ubiquitination and subsequent proteasomal degradation of target proteins. E3 ubiquitin ligases accept ubiquitin from an E2 ubiquitin-conjugating enzyme in the form of a thioester and then directly transfers the ubiquitin to targeted substrates. It probably triggers the ubiquitin-mediated degradation of different substrates.</text>
</comment>
<dbReference type="PANTHER" id="PTHR46632:SF18">
    <property type="entry name" value="OS01G0122200 PROTEIN"/>
    <property type="match status" value="1"/>
</dbReference>
<keyword evidence="8" id="KW-0833">Ubl conjugation pathway</keyword>
<sequence length="356" mass="37723">MAMINRRPPSMGSDAPAGERAKEEPPLPMLGDHQLVDREGQERKRGDAGVVVSFGARPAVAATARPKQFTTVLVVDKARLCCSLCSLVLKRPIYQCEAGHLACGGCRLKLLANACRTCRDRGVASAFAVCPGLDVFYGDLHLPCPYEQYGCKSYIPFHRAASHQSACEHAPCVCPEPGCAVAAPPPALAAHLDAAHAWPVHKIPRYGVIHSLRVPASGPDRLLVVGEEQQPDEGEEAEEDREGGDDDAERPAVFVLSVRARGAAAAVSVACVRANARAGPQYKCVLWARAKAPGAAPAPRGAPARAARRLCMETDVPSCAAPGAAAVEEDMWLGVSPVMMLGTSREIHLGVLIEKL</sequence>
<dbReference type="Pfam" id="PF21361">
    <property type="entry name" value="Sina_ZnF"/>
    <property type="match status" value="1"/>
</dbReference>
<keyword evidence="9" id="KW-0862">Zinc</keyword>
<keyword evidence="15" id="KW-1185">Reference proteome</keyword>
<name>A0AAQ3TDL5_PASNO</name>
<organism evidence="14 15">
    <name type="scientific">Paspalum notatum var. saurae</name>
    <dbReference type="NCBI Taxonomy" id="547442"/>
    <lineage>
        <taxon>Eukaryota</taxon>
        <taxon>Viridiplantae</taxon>
        <taxon>Streptophyta</taxon>
        <taxon>Embryophyta</taxon>
        <taxon>Tracheophyta</taxon>
        <taxon>Spermatophyta</taxon>
        <taxon>Magnoliopsida</taxon>
        <taxon>Liliopsida</taxon>
        <taxon>Poales</taxon>
        <taxon>Poaceae</taxon>
        <taxon>PACMAD clade</taxon>
        <taxon>Panicoideae</taxon>
        <taxon>Andropogonodae</taxon>
        <taxon>Paspaleae</taxon>
        <taxon>Paspalinae</taxon>
        <taxon>Paspalum</taxon>
    </lineage>
</organism>
<comment type="pathway">
    <text evidence="2">Protein modification; protein ubiquitination.</text>
</comment>
<evidence type="ECO:0000256" key="9">
    <source>
        <dbReference type="ARBA" id="ARBA00022833"/>
    </source>
</evidence>
<evidence type="ECO:0000313" key="14">
    <source>
        <dbReference type="EMBL" id="WVZ72044.1"/>
    </source>
</evidence>
<gene>
    <name evidence="14" type="ORF">U9M48_020562</name>
</gene>
<keyword evidence="6" id="KW-0479">Metal-binding</keyword>
<dbReference type="InterPro" id="IPR049548">
    <property type="entry name" value="Sina-like_RING"/>
</dbReference>
<evidence type="ECO:0000256" key="11">
    <source>
        <dbReference type="PROSITE-ProRule" id="PRU00455"/>
    </source>
</evidence>
<dbReference type="Proteomes" id="UP001341281">
    <property type="component" value="Chromosome 04"/>
</dbReference>
<dbReference type="GO" id="GO:0061630">
    <property type="term" value="F:ubiquitin protein ligase activity"/>
    <property type="evidence" value="ECO:0007669"/>
    <property type="project" value="UniProtKB-EC"/>
</dbReference>
<dbReference type="Gene3D" id="3.30.40.10">
    <property type="entry name" value="Zinc/RING finger domain, C3HC4 (zinc finger)"/>
    <property type="match status" value="1"/>
</dbReference>
<protein>
    <recommendedName>
        <fullName evidence="4">RING-type E3 ubiquitin transferase</fullName>
        <ecNumber evidence="4">2.3.2.27</ecNumber>
    </recommendedName>
</protein>
<proteinExistence type="inferred from homology"/>
<dbReference type="PANTHER" id="PTHR46632">
    <property type="entry name" value="E3 UBIQUITIN-PROTEIN LIGASE SINA-LIKE 4"/>
    <property type="match status" value="1"/>
</dbReference>
<dbReference type="InterPro" id="IPR013010">
    <property type="entry name" value="Znf_SIAH"/>
</dbReference>
<accession>A0AAQ3TDL5</accession>
<evidence type="ECO:0000256" key="7">
    <source>
        <dbReference type="ARBA" id="ARBA00022771"/>
    </source>
</evidence>
<evidence type="ECO:0000256" key="12">
    <source>
        <dbReference type="SAM" id="MobiDB-lite"/>
    </source>
</evidence>
<dbReference type="InterPro" id="IPR013083">
    <property type="entry name" value="Znf_RING/FYVE/PHD"/>
</dbReference>
<feature type="region of interest" description="Disordered" evidence="12">
    <location>
        <begin position="1"/>
        <end position="32"/>
    </location>
</feature>
<reference evidence="14 15" key="1">
    <citation type="submission" date="2024-02" db="EMBL/GenBank/DDBJ databases">
        <title>High-quality chromosome-scale genome assembly of Pensacola bahiagrass (Paspalum notatum Flugge var. saurae).</title>
        <authorList>
            <person name="Vega J.M."/>
            <person name="Podio M."/>
            <person name="Orjuela J."/>
            <person name="Siena L.A."/>
            <person name="Pessino S.C."/>
            <person name="Combes M.C."/>
            <person name="Mariac C."/>
            <person name="Albertini E."/>
            <person name="Pupilli F."/>
            <person name="Ortiz J.P.A."/>
            <person name="Leblanc O."/>
        </authorList>
    </citation>
    <scope>NUCLEOTIDE SEQUENCE [LARGE SCALE GENOMIC DNA]</scope>
    <source>
        <strain evidence="14">R1</strain>
        <tissue evidence="14">Leaf</tissue>
    </source>
</reference>
<evidence type="ECO:0000256" key="1">
    <source>
        <dbReference type="ARBA" id="ARBA00000900"/>
    </source>
</evidence>
<evidence type="ECO:0000256" key="3">
    <source>
        <dbReference type="ARBA" id="ARBA00009119"/>
    </source>
</evidence>
<dbReference type="EC" id="2.3.2.27" evidence="4"/>
<dbReference type="SUPFAM" id="SSF49599">
    <property type="entry name" value="TRAF domain-like"/>
    <property type="match status" value="1"/>
</dbReference>
<dbReference type="InterPro" id="IPR044286">
    <property type="entry name" value="SINL_plant"/>
</dbReference>
<feature type="compositionally biased region" description="Acidic residues" evidence="12">
    <location>
        <begin position="229"/>
        <end position="248"/>
    </location>
</feature>
<dbReference type="AlphaFoldDB" id="A0AAQ3TDL5"/>
<evidence type="ECO:0000256" key="5">
    <source>
        <dbReference type="ARBA" id="ARBA00022679"/>
    </source>
</evidence>
<feature type="domain" description="SIAH-type" evidence="13">
    <location>
        <begin position="139"/>
        <end position="197"/>
    </location>
</feature>
<evidence type="ECO:0000256" key="8">
    <source>
        <dbReference type="ARBA" id="ARBA00022786"/>
    </source>
</evidence>
<dbReference type="EMBL" id="CP144748">
    <property type="protein sequence ID" value="WVZ72044.1"/>
    <property type="molecule type" value="Genomic_DNA"/>
</dbReference>
<evidence type="ECO:0000256" key="6">
    <source>
        <dbReference type="ARBA" id="ARBA00022723"/>
    </source>
</evidence>
<evidence type="ECO:0000259" key="13">
    <source>
        <dbReference type="PROSITE" id="PS51081"/>
    </source>
</evidence>
<evidence type="ECO:0000256" key="10">
    <source>
        <dbReference type="ARBA" id="ARBA00024004"/>
    </source>
</evidence>
<evidence type="ECO:0000256" key="4">
    <source>
        <dbReference type="ARBA" id="ARBA00012483"/>
    </source>
</evidence>